<reference evidence="2" key="1">
    <citation type="journal article" date="2015" name="Nature">
        <title>Complex archaea that bridge the gap between prokaryotes and eukaryotes.</title>
        <authorList>
            <person name="Spang A."/>
            <person name="Saw J.H."/>
            <person name="Jorgensen S.L."/>
            <person name="Zaremba-Niedzwiedzka K."/>
            <person name="Martijn J."/>
            <person name="Lind A.E."/>
            <person name="van Eijk R."/>
            <person name="Schleper C."/>
            <person name="Guy L."/>
            <person name="Ettema T.J."/>
        </authorList>
    </citation>
    <scope>NUCLEOTIDE SEQUENCE</scope>
</reference>
<dbReference type="AlphaFoldDB" id="A0A0F9S817"/>
<sequence>MGVGRFLAIIGGILGILSMVLFYFMPEIFNLWRFVDVGSTVYIYIGGFGSWSRDIGFNFGIRFSDDIFLLIVSLLIVGGSALSIIAGVKGSKIFGILGGFILLAGPVLFMLELIAQIGVIGDFLELVPLLGSYNLFFGDLAGAQWGIWISSFLTIGGGLLGIIGGATTQPKETF</sequence>
<gene>
    <name evidence="2" type="ORF">LCGC14_0806740</name>
</gene>
<feature type="transmembrane region" description="Helical" evidence="1">
    <location>
        <begin position="144"/>
        <end position="166"/>
    </location>
</feature>
<accession>A0A0F9S817</accession>
<keyword evidence="1" id="KW-0812">Transmembrane</keyword>
<organism evidence="2">
    <name type="scientific">marine sediment metagenome</name>
    <dbReference type="NCBI Taxonomy" id="412755"/>
    <lineage>
        <taxon>unclassified sequences</taxon>
        <taxon>metagenomes</taxon>
        <taxon>ecological metagenomes</taxon>
    </lineage>
</organism>
<keyword evidence="1" id="KW-0472">Membrane</keyword>
<feature type="transmembrane region" description="Helical" evidence="1">
    <location>
        <begin position="6"/>
        <end position="24"/>
    </location>
</feature>
<comment type="caution">
    <text evidence="2">The sequence shown here is derived from an EMBL/GenBank/DDBJ whole genome shotgun (WGS) entry which is preliminary data.</text>
</comment>
<evidence type="ECO:0000313" key="2">
    <source>
        <dbReference type="EMBL" id="KKN33151.1"/>
    </source>
</evidence>
<dbReference type="EMBL" id="LAZR01002200">
    <property type="protein sequence ID" value="KKN33151.1"/>
    <property type="molecule type" value="Genomic_DNA"/>
</dbReference>
<feature type="transmembrane region" description="Helical" evidence="1">
    <location>
        <begin position="100"/>
        <end position="124"/>
    </location>
</feature>
<name>A0A0F9S817_9ZZZZ</name>
<proteinExistence type="predicted"/>
<keyword evidence="1" id="KW-1133">Transmembrane helix</keyword>
<feature type="transmembrane region" description="Helical" evidence="1">
    <location>
        <begin position="31"/>
        <end position="47"/>
    </location>
</feature>
<protein>
    <submittedName>
        <fullName evidence="2">Uncharacterized protein</fullName>
    </submittedName>
</protein>
<evidence type="ECO:0000256" key="1">
    <source>
        <dbReference type="SAM" id="Phobius"/>
    </source>
</evidence>
<feature type="transmembrane region" description="Helical" evidence="1">
    <location>
        <begin position="67"/>
        <end position="88"/>
    </location>
</feature>